<organism evidence="1 2">
    <name type="scientific">Wenzhouxiangella sediminis</name>
    <dbReference type="NCBI Taxonomy" id="1792836"/>
    <lineage>
        <taxon>Bacteria</taxon>
        <taxon>Pseudomonadati</taxon>
        <taxon>Pseudomonadota</taxon>
        <taxon>Gammaproteobacteria</taxon>
        <taxon>Chromatiales</taxon>
        <taxon>Wenzhouxiangellaceae</taxon>
        <taxon>Wenzhouxiangella</taxon>
    </lineage>
</organism>
<reference evidence="1 2" key="1">
    <citation type="submission" date="2018-08" db="EMBL/GenBank/DDBJ databases">
        <title>Wenzhouxiangella salilacus sp. nov., a novel bacterium isolated from a saline lake in Xinjiang Province, China.</title>
        <authorList>
            <person name="Han S."/>
        </authorList>
    </citation>
    <scope>NUCLEOTIDE SEQUENCE [LARGE SCALE GENOMIC DNA]</scope>
    <source>
        <strain evidence="1 2">XDB06</strain>
    </source>
</reference>
<evidence type="ECO:0000313" key="1">
    <source>
        <dbReference type="EMBL" id="RFF32493.1"/>
    </source>
</evidence>
<sequence>MINSIAGFLPFVRRAQSNDQGLAAPSRASIALFSALILLGGLLGPVQASAQSTDLVSVTADADDLANFGQTIGDRLTLRFSAPLDEGQALGGVIVEFDGAVAQELQCQWVNVGCTVSGSEFTVEATDTFNSPRDFDGRAVDAVPGLLDDAGNPVAVPQPVMIAPGWFEDFDGGTLNLNWQFFDFTGAPSLGTPDFAGIDSGYLRVTDSDAVYAGGYVPRLFGDSRVVSIVNADGTNTGVSPDNQIDQGVISHFDPASGVLSGYVAYIRYELRYHELVLAKFDADDLDPPLIEKRVRLADFPEGDAAMMGKRYGVVLETVAQDGGASRRLVATAVDADTNEYLASVEALDNSPYTSGYTGVVAITNNTGGVNGTFDISAADASFLSLDGDGPEVLEPGQEAFYDVRLQNVGSRATTENIEIQFTISRPDAVASGVTLEYCGDLEDTGVAPPDAESCQTWKPLPLTQDGDDLVGRFGPAAGFPVGSDYDATTFLRASYAEAGNYTTDIAAVGVSSGLAEARTLESVSVTELTFTVDEGVDGTGADDSASGWDYYTATLSNLGDALPENVALWVEVDGIDAQVRDSENYDIEYWNGTGWENLGWAQDSYFWDYDRDAWFLGRPSTDPSGPGPHPIPGFPVGDGETFPTPIRVNFANGTYDLTVSVETADQNADPIWVYGQFEESIVAETDPVALSIDTVEGLPSGMTEQAGYD</sequence>
<protein>
    <submittedName>
        <fullName evidence="1">Uncharacterized protein</fullName>
    </submittedName>
</protein>
<evidence type="ECO:0000313" key="2">
    <source>
        <dbReference type="Proteomes" id="UP000260351"/>
    </source>
</evidence>
<dbReference type="Proteomes" id="UP000260351">
    <property type="component" value="Unassembled WGS sequence"/>
</dbReference>
<name>A0A3E1KCC2_9GAMM</name>
<dbReference type="AlphaFoldDB" id="A0A3E1KCC2"/>
<comment type="caution">
    <text evidence="1">The sequence shown here is derived from an EMBL/GenBank/DDBJ whole genome shotgun (WGS) entry which is preliminary data.</text>
</comment>
<dbReference type="OrthoDB" id="6119866at2"/>
<proteinExistence type="predicted"/>
<keyword evidence="2" id="KW-1185">Reference proteome</keyword>
<dbReference type="RefSeq" id="WP_147307574.1">
    <property type="nucleotide sequence ID" value="NZ_QUZK01000008.1"/>
</dbReference>
<accession>A0A3E1KCC2</accession>
<gene>
    <name evidence="1" type="ORF">DZC52_01460</name>
</gene>
<dbReference type="EMBL" id="QUZK01000008">
    <property type="protein sequence ID" value="RFF32493.1"/>
    <property type="molecule type" value="Genomic_DNA"/>
</dbReference>
<feature type="non-terminal residue" evidence="1">
    <location>
        <position position="710"/>
    </location>
</feature>